<reference evidence="4" key="1">
    <citation type="journal article" date="2019" name="Int. J. Syst. Evol. Microbiol.">
        <title>The Global Catalogue of Microorganisms (GCM) 10K type strain sequencing project: providing services to taxonomists for standard genome sequencing and annotation.</title>
        <authorList>
            <consortium name="The Broad Institute Genomics Platform"/>
            <consortium name="The Broad Institute Genome Sequencing Center for Infectious Disease"/>
            <person name="Wu L."/>
            <person name="Ma J."/>
        </authorList>
    </citation>
    <scope>NUCLEOTIDE SEQUENCE [LARGE SCALE GENOMIC DNA]</scope>
    <source>
        <strain evidence="4">JCM 16545</strain>
    </source>
</reference>
<feature type="chain" id="PRO_5046676343" evidence="1">
    <location>
        <begin position="21"/>
        <end position="190"/>
    </location>
</feature>
<comment type="caution">
    <text evidence="3">The sequence shown here is derived from an EMBL/GenBank/DDBJ whole genome shotgun (WGS) entry which is preliminary data.</text>
</comment>
<feature type="domain" description="Ice-binding protein C-terminal" evidence="2">
    <location>
        <begin position="159"/>
        <end position="181"/>
    </location>
</feature>
<name>A0ABW5E273_9BACT</name>
<dbReference type="Pfam" id="PF07589">
    <property type="entry name" value="PEP-CTERM"/>
    <property type="match status" value="1"/>
</dbReference>
<keyword evidence="4" id="KW-1185">Reference proteome</keyword>
<proteinExistence type="predicted"/>
<evidence type="ECO:0000313" key="4">
    <source>
        <dbReference type="Proteomes" id="UP001597297"/>
    </source>
</evidence>
<feature type="signal peptide" evidence="1">
    <location>
        <begin position="1"/>
        <end position="20"/>
    </location>
</feature>
<dbReference type="EMBL" id="JBHUJC010000020">
    <property type="protein sequence ID" value="MFD2276184.1"/>
    <property type="molecule type" value="Genomic_DNA"/>
</dbReference>
<organism evidence="3 4">
    <name type="scientific">Rubritalea spongiae</name>
    <dbReference type="NCBI Taxonomy" id="430797"/>
    <lineage>
        <taxon>Bacteria</taxon>
        <taxon>Pseudomonadati</taxon>
        <taxon>Verrucomicrobiota</taxon>
        <taxon>Verrucomicrobiia</taxon>
        <taxon>Verrucomicrobiales</taxon>
        <taxon>Rubritaleaceae</taxon>
        <taxon>Rubritalea</taxon>
    </lineage>
</organism>
<dbReference type="InterPro" id="IPR013424">
    <property type="entry name" value="Ice-binding_C"/>
</dbReference>
<evidence type="ECO:0000256" key="1">
    <source>
        <dbReference type="SAM" id="SignalP"/>
    </source>
</evidence>
<dbReference type="Proteomes" id="UP001597297">
    <property type="component" value="Unassembled WGS sequence"/>
</dbReference>
<dbReference type="RefSeq" id="WP_377094477.1">
    <property type="nucleotide sequence ID" value="NZ_JBHSJM010000001.1"/>
</dbReference>
<keyword evidence="1" id="KW-0732">Signal</keyword>
<evidence type="ECO:0000259" key="2">
    <source>
        <dbReference type="Pfam" id="PF07589"/>
    </source>
</evidence>
<sequence>MKAKVCVFIVGAALWTNVQAAGILFDLRDTAYTSSIEAGSYEVDGVILSLSSPSGVLNQTTSNFGINHAGAGDDTAQIDGDAGAEVLLFSFDTSGVLEALNFSSVGGSDSFRVTKNGAGGLIYSANSVLPNLSFTASDVFEIEHISGNGVSFDSLSITAIPEPSSTLLLGMGGLALLSRRKRTHRIRMLS</sequence>
<evidence type="ECO:0000313" key="3">
    <source>
        <dbReference type="EMBL" id="MFD2276184.1"/>
    </source>
</evidence>
<gene>
    <name evidence="3" type="ORF">ACFSQZ_06875</name>
</gene>
<accession>A0ABW5E273</accession>
<protein>
    <submittedName>
        <fullName evidence="3">PEP-CTERM sorting domain-containing protein</fullName>
    </submittedName>
</protein>
<dbReference type="NCBIfam" id="TIGR02595">
    <property type="entry name" value="PEP_CTERM"/>
    <property type="match status" value="1"/>
</dbReference>